<keyword evidence="11 18" id="KW-0472">Membrane</keyword>
<dbReference type="InterPro" id="IPR000608">
    <property type="entry name" value="UBC"/>
</dbReference>
<accession>A0A2G8JUJ2</accession>
<feature type="compositionally biased region" description="Pro residues" evidence="17">
    <location>
        <begin position="270"/>
        <end position="281"/>
    </location>
</feature>
<dbReference type="PROSITE" id="PS50127">
    <property type="entry name" value="UBC_2"/>
    <property type="match status" value="1"/>
</dbReference>
<dbReference type="InterPro" id="IPR016135">
    <property type="entry name" value="UBQ-conjugating_enzyme/RWD"/>
</dbReference>
<evidence type="ECO:0000256" key="11">
    <source>
        <dbReference type="ARBA" id="ARBA00023136"/>
    </source>
</evidence>
<dbReference type="CDD" id="cd23799">
    <property type="entry name" value="UBCc_UBE2J"/>
    <property type="match status" value="1"/>
</dbReference>
<keyword evidence="6" id="KW-0833">Ubl conjugation pathway</keyword>
<evidence type="ECO:0000256" key="18">
    <source>
        <dbReference type="SAM" id="Phobius"/>
    </source>
</evidence>
<keyword evidence="7" id="KW-0256">Endoplasmic reticulum</keyword>
<evidence type="ECO:0000313" key="20">
    <source>
        <dbReference type="EMBL" id="PIK39365.1"/>
    </source>
</evidence>
<dbReference type="EMBL" id="MRZV01001247">
    <property type="protein sequence ID" value="PIK39365.1"/>
    <property type="molecule type" value="Genomic_DNA"/>
</dbReference>
<evidence type="ECO:0000256" key="7">
    <source>
        <dbReference type="ARBA" id="ARBA00022824"/>
    </source>
</evidence>
<comment type="subcellular location">
    <subcellularLocation>
        <location evidence="1">Endoplasmic reticulum membrane</location>
        <topology evidence="1">Single-pass type IV membrane protein</topology>
    </subcellularLocation>
</comment>
<gene>
    <name evidence="20" type="ORF">BSL78_23791</name>
</gene>
<comment type="subunit">
    <text evidence="13">Component of the HRD1 complex, which comprises at least SYNV1/HRD1, DERL1/2, FAM8A1, HERPUD1/HERP, OS9, SEL1L and UBE2J1. Interacts with E3 ligase RNF26. Interacts with E3 ligase RNF133.</text>
</comment>
<keyword evidence="3" id="KW-0808">Transferase</keyword>
<evidence type="ECO:0000256" key="3">
    <source>
        <dbReference type="ARBA" id="ARBA00022679"/>
    </source>
</evidence>
<evidence type="ECO:0000256" key="14">
    <source>
        <dbReference type="ARBA" id="ARBA00073319"/>
    </source>
</evidence>
<evidence type="ECO:0000256" key="15">
    <source>
        <dbReference type="ARBA" id="ARBA00079908"/>
    </source>
</evidence>
<evidence type="ECO:0000256" key="17">
    <source>
        <dbReference type="SAM" id="MobiDB-lite"/>
    </source>
</evidence>
<dbReference type="AlphaFoldDB" id="A0A2G8JUJ2"/>
<feature type="compositionally biased region" description="Low complexity" evidence="17">
    <location>
        <begin position="282"/>
        <end position="314"/>
    </location>
</feature>
<evidence type="ECO:0000256" key="8">
    <source>
        <dbReference type="ARBA" id="ARBA00022840"/>
    </source>
</evidence>
<evidence type="ECO:0000256" key="1">
    <source>
        <dbReference type="ARBA" id="ARBA00004163"/>
    </source>
</evidence>
<feature type="region of interest" description="Disordered" evidence="17">
    <location>
        <begin position="243"/>
        <end position="400"/>
    </location>
</feature>
<feature type="compositionally biased region" description="Basic and acidic residues" evidence="17">
    <location>
        <begin position="245"/>
        <end position="257"/>
    </location>
</feature>
<dbReference type="GO" id="GO:0036503">
    <property type="term" value="P:ERAD pathway"/>
    <property type="evidence" value="ECO:0007669"/>
    <property type="project" value="UniProtKB-ARBA"/>
</dbReference>
<dbReference type="GO" id="GO:0005789">
    <property type="term" value="C:endoplasmic reticulum membrane"/>
    <property type="evidence" value="ECO:0007669"/>
    <property type="project" value="UniProtKB-SubCell"/>
</dbReference>
<dbReference type="OrthoDB" id="1158011at2759"/>
<keyword evidence="4 18" id="KW-0812">Transmembrane</keyword>
<name>A0A2G8JUJ2_STIJA</name>
<evidence type="ECO:0000256" key="9">
    <source>
        <dbReference type="ARBA" id="ARBA00022843"/>
    </source>
</evidence>
<comment type="function">
    <text evidence="12">Catalyzes the covalent attachment of ubiquitin to other proteins. Functions in the selective degradation of misfolded membrane proteins from the endoplasmic reticulum (ERAD) and is essential for cells to recover from ER stress. Plays a role in MAPKAPK2-dependent translational control of TNF-alpha synthesis. Also acts as a platform for perinuclear positioning of the endosomal system by mediating ubiquitination of SQSTM1 through interaction with the E3 ubiquitin-protein ligase RNF26. Plays a role in male fecundity through the interaction with the E3 ubiquitin-protein ligase RNF133.</text>
</comment>
<dbReference type="Pfam" id="PF00179">
    <property type="entry name" value="UQ_con"/>
    <property type="match status" value="1"/>
</dbReference>
<keyword evidence="9" id="KW-0832">Ubl conjugation</keyword>
<dbReference type="Gene3D" id="3.10.110.10">
    <property type="entry name" value="Ubiquitin Conjugating Enzyme"/>
    <property type="match status" value="1"/>
</dbReference>
<keyword evidence="10 18" id="KW-1133">Transmembrane helix</keyword>
<dbReference type="FunFam" id="3.10.110.10:FF:000043">
    <property type="entry name" value="ubiquitin-conjugating enzyme E2 J1"/>
    <property type="match status" value="1"/>
</dbReference>
<proteinExistence type="predicted"/>
<keyword evidence="8" id="KW-0067">ATP-binding</keyword>
<keyword evidence="5" id="KW-0547">Nucleotide-binding</keyword>
<evidence type="ECO:0000313" key="21">
    <source>
        <dbReference type="Proteomes" id="UP000230750"/>
    </source>
</evidence>
<feature type="compositionally biased region" description="Polar residues" evidence="17">
    <location>
        <begin position="357"/>
        <end position="400"/>
    </location>
</feature>
<dbReference type="Proteomes" id="UP000230750">
    <property type="component" value="Unassembled WGS sequence"/>
</dbReference>
<dbReference type="SUPFAM" id="SSF54495">
    <property type="entry name" value="UBC-like"/>
    <property type="match status" value="1"/>
</dbReference>
<feature type="domain" description="UBC core" evidence="19">
    <location>
        <begin position="70"/>
        <end position="218"/>
    </location>
</feature>
<evidence type="ECO:0000256" key="4">
    <source>
        <dbReference type="ARBA" id="ARBA00022692"/>
    </source>
</evidence>
<dbReference type="GO" id="GO:0016740">
    <property type="term" value="F:transferase activity"/>
    <property type="evidence" value="ECO:0007669"/>
    <property type="project" value="UniProtKB-KW"/>
</dbReference>
<dbReference type="PANTHER" id="PTHR24067">
    <property type="entry name" value="UBIQUITIN-CONJUGATING ENZYME E2"/>
    <property type="match status" value="1"/>
</dbReference>
<evidence type="ECO:0000259" key="19">
    <source>
        <dbReference type="PROSITE" id="PS50127"/>
    </source>
</evidence>
<keyword evidence="2" id="KW-0597">Phosphoprotein</keyword>
<evidence type="ECO:0000256" key="6">
    <source>
        <dbReference type="ARBA" id="ARBA00022786"/>
    </source>
</evidence>
<evidence type="ECO:0000256" key="2">
    <source>
        <dbReference type="ARBA" id="ARBA00022553"/>
    </source>
</evidence>
<feature type="transmembrane region" description="Helical" evidence="18">
    <location>
        <begin position="405"/>
        <end position="423"/>
    </location>
</feature>
<evidence type="ECO:0000256" key="16">
    <source>
        <dbReference type="ARBA" id="ARBA00080716"/>
    </source>
</evidence>
<dbReference type="InterPro" id="IPR050113">
    <property type="entry name" value="Ub_conjugating_enzyme"/>
</dbReference>
<organism evidence="20 21">
    <name type="scientific">Stichopus japonicus</name>
    <name type="common">Sea cucumber</name>
    <dbReference type="NCBI Taxonomy" id="307972"/>
    <lineage>
        <taxon>Eukaryota</taxon>
        <taxon>Metazoa</taxon>
        <taxon>Echinodermata</taxon>
        <taxon>Eleutherozoa</taxon>
        <taxon>Echinozoa</taxon>
        <taxon>Holothuroidea</taxon>
        <taxon>Aspidochirotacea</taxon>
        <taxon>Aspidochirotida</taxon>
        <taxon>Stichopodidae</taxon>
        <taxon>Apostichopus</taxon>
    </lineage>
</organism>
<dbReference type="STRING" id="307972.A0A2G8JUJ2"/>
<feature type="compositionally biased region" description="Low complexity" evidence="17">
    <location>
        <begin position="333"/>
        <end position="356"/>
    </location>
</feature>
<feature type="compositionally biased region" description="Polar residues" evidence="17">
    <location>
        <begin position="315"/>
        <end position="332"/>
    </location>
</feature>
<sequence>MIVSRPATLLLFVPRVLSRFGTRAIAFCGLKLCNSVPIPISMIDNIDRFKGQIKHMFFSISIGFYTLRLISVKRLMKEAQELHEPTEQYYAQPLEDNLFEWHFTVRGPPDSDFDGGFYHGRIVLPPEYPMRPPSIMLLTPTGRFEVGTKICLSISGHHPETWQPSWSIRTVLLAIIGFMPTKGEGAIGALDYTTEERKVLARKSQEWKCSICQVPNKTVLPKVTSSEKSEATQREAREIAAQISFKKEDKSASKESPEDNTDGPAAGPAQPGPAQPGPAQPGPANAGAMAQNPFAMFQNPQFPFQPGLFQFPPNYMNQGQMPFNTPNVNQMDQSQASTPPSSTNQQSSSTPNEQSNVPNNGANSSQPGTELRQRSTPNAITSETTSRGSNESRTPENNQPVTGDMWAIVLILLISLVISSLIARRMYVTYEYKFDDSSML</sequence>
<evidence type="ECO:0000256" key="5">
    <source>
        <dbReference type="ARBA" id="ARBA00022741"/>
    </source>
</evidence>
<keyword evidence="21" id="KW-1185">Reference proteome</keyword>
<dbReference type="SMART" id="SM00212">
    <property type="entry name" value="UBCc"/>
    <property type="match status" value="1"/>
</dbReference>
<protein>
    <recommendedName>
        <fullName evidence="14">Ubiquitin-conjugating enzyme E2 J1</fullName>
    </recommendedName>
    <alternativeName>
        <fullName evidence="15">E2 ubiquitin-conjugating enzyme J1</fullName>
    </alternativeName>
    <alternativeName>
        <fullName evidence="16">Non-canonical ubiquitin-conjugating enzyme 1</fullName>
    </alternativeName>
</protein>
<reference evidence="20 21" key="1">
    <citation type="journal article" date="2017" name="PLoS Biol.">
        <title>The sea cucumber genome provides insights into morphological evolution and visceral regeneration.</title>
        <authorList>
            <person name="Zhang X."/>
            <person name="Sun L."/>
            <person name="Yuan J."/>
            <person name="Sun Y."/>
            <person name="Gao Y."/>
            <person name="Zhang L."/>
            <person name="Li S."/>
            <person name="Dai H."/>
            <person name="Hamel J.F."/>
            <person name="Liu C."/>
            <person name="Yu Y."/>
            <person name="Liu S."/>
            <person name="Lin W."/>
            <person name="Guo K."/>
            <person name="Jin S."/>
            <person name="Xu P."/>
            <person name="Storey K.B."/>
            <person name="Huan P."/>
            <person name="Zhang T."/>
            <person name="Zhou Y."/>
            <person name="Zhang J."/>
            <person name="Lin C."/>
            <person name="Li X."/>
            <person name="Xing L."/>
            <person name="Huo D."/>
            <person name="Sun M."/>
            <person name="Wang L."/>
            <person name="Mercier A."/>
            <person name="Li F."/>
            <person name="Yang H."/>
            <person name="Xiang J."/>
        </authorList>
    </citation>
    <scope>NUCLEOTIDE SEQUENCE [LARGE SCALE GENOMIC DNA]</scope>
    <source>
        <strain evidence="20">Shaxun</strain>
        <tissue evidence="20">Muscle</tissue>
    </source>
</reference>
<evidence type="ECO:0000256" key="12">
    <source>
        <dbReference type="ARBA" id="ARBA00055810"/>
    </source>
</evidence>
<evidence type="ECO:0000256" key="10">
    <source>
        <dbReference type="ARBA" id="ARBA00022989"/>
    </source>
</evidence>
<dbReference type="GO" id="GO:0005524">
    <property type="term" value="F:ATP binding"/>
    <property type="evidence" value="ECO:0007669"/>
    <property type="project" value="UniProtKB-KW"/>
</dbReference>
<comment type="caution">
    <text evidence="20">The sequence shown here is derived from an EMBL/GenBank/DDBJ whole genome shotgun (WGS) entry which is preliminary data.</text>
</comment>
<evidence type="ECO:0000256" key="13">
    <source>
        <dbReference type="ARBA" id="ARBA00062296"/>
    </source>
</evidence>